<keyword evidence="4" id="KW-1185">Reference proteome</keyword>
<organism evidence="3 4">
    <name type="scientific">Nocardioides jiangxiensis</name>
    <dbReference type="NCBI Taxonomy" id="3064524"/>
    <lineage>
        <taxon>Bacteria</taxon>
        <taxon>Bacillati</taxon>
        <taxon>Actinomycetota</taxon>
        <taxon>Actinomycetes</taxon>
        <taxon>Propionibacteriales</taxon>
        <taxon>Nocardioidaceae</taxon>
        <taxon>Nocardioides</taxon>
    </lineage>
</organism>
<comment type="caution">
    <text evidence="3">The sequence shown here is derived from an EMBL/GenBank/DDBJ whole genome shotgun (WGS) entry which is preliminary data.</text>
</comment>
<protein>
    <submittedName>
        <fullName evidence="3">EsaB/YukD family protein</fullName>
    </submittedName>
</protein>
<dbReference type="Proteomes" id="UP001233314">
    <property type="component" value="Unassembled WGS sequence"/>
</dbReference>
<evidence type="ECO:0000256" key="1">
    <source>
        <dbReference type="SAM" id="Phobius"/>
    </source>
</evidence>
<feature type="transmembrane region" description="Helical" evidence="1">
    <location>
        <begin position="131"/>
        <end position="151"/>
    </location>
</feature>
<evidence type="ECO:0000313" key="3">
    <source>
        <dbReference type="EMBL" id="MDO7868005.1"/>
    </source>
</evidence>
<keyword evidence="1" id="KW-0472">Membrane</keyword>
<feature type="transmembrane region" description="Helical" evidence="1">
    <location>
        <begin position="383"/>
        <end position="407"/>
    </location>
</feature>
<feature type="domain" description="EccD-like transmembrane" evidence="2">
    <location>
        <begin position="259"/>
        <end position="406"/>
    </location>
</feature>
<dbReference type="InterPro" id="IPR044049">
    <property type="entry name" value="EccD_transm"/>
</dbReference>
<feature type="transmembrane region" description="Helical" evidence="1">
    <location>
        <begin position="105"/>
        <end position="125"/>
    </location>
</feature>
<feature type="transmembrane region" description="Helical" evidence="1">
    <location>
        <begin position="289"/>
        <end position="306"/>
    </location>
</feature>
<feature type="transmembrane region" description="Helical" evidence="1">
    <location>
        <begin position="341"/>
        <end position="362"/>
    </location>
</feature>
<keyword evidence="1" id="KW-1133">Transmembrane helix</keyword>
<feature type="transmembrane region" description="Helical" evidence="1">
    <location>
        <begin position="231"/>
        <end position="253"/>
    </location>
</feature>
<evidence type="ECO:0000313" key="4">
    <source>
        <dbReference type="Proteomes" id="UP001233314"/>
    </source>
</evidence>
<sequence length="409" mass="39806">MAGLCRISVVPESGDATDLAVPDRVAVAEMLPELVRLLGAPGAARLVTVTGHEVRPDVGLRDQGIADGAVLALVGPAPVDVPSEDPAEAVAAVVRSGVLGWHPRLVAPVARLGCGLFLALAGWALATGPGWSGSVAAAAAVGLGGAAVVAVRRRHDRLMAAALGWAAVGFAAVAGGQYAGSVAACGSAAAAAVLLARVVRGVGLLLVPAAVAAVVLAGLTALATWSQVDPGLLAALGLVGVGLASVGLPRAALASARGDTAVARELMRALMAAVAVVMLVLTVPTAAHGVAGAGLVGAVALHVVCLGSRHHGAVEVVTGLAVGAAMMLLAAGVVVVTRPQAAGGLGVIAVVLGLGLAVVAGGDMAGEGDQDPRLVLAIDRIETVALLAIVPLLLTVADAVTVVRHLVHG</sequence>
<dbReference type="InterPro" id="IPR024962">
    <property type="entry name" value="YukD-like"/>
</dbReference>
<dbReference type="EMBL" id="JAUQTA010000001">
    <property type="protein sequence ID" value="MDO7868005.1"/>
    <property type="molecule type" value="Genomic_DNA"/>
</dbReference>
<evidence type="ECO:0000259" key="2">
    <source>
        <dbReference type="Pfam" id="PF19053"/>
    </source>
</evidence>
<proteinExistence type="predicted"/>
<dbReference type="RefSeq" id="WP_305027384.1">
    <property type="nucleotide sequence ID" value="NZ_JAUQTA010000001.1"/>
</dbReference>
<feature type="transmembrane region" description="Helical" evidence="1">
    <location>
        <begin position="313"/>
        <end position="335"/>
    </location>
</feature>
<dbReference type="Pfam" id="PF19053">
    <property type="entry name" value="EccD"/>
    <property type="match status" value="1"/>
</dbReference>
<feature type="transmembrane region" description="Helical" evidence="1">
    <location>
        <begin position="181"/>
        <end position="199"/>
    </location>
</feature>
<keyword evidence="1" id="KW-0812">Transmembrane</keyword>
<accession>A0ABT9B0S7</accession>
<gene>
    <name evidence="3" type="ORF">Q5722_06450</name>
</gene>
<dbReference type="Gene3D" id="3.10.20.90">
    <property type="entry name" value="Phosphatidylinositol 3-kinase Catalytic Subunit, Chain A, domain 1"/>
    <property type="match status" value="1"/>
</dbReference>
<feature type="transmembrane region" description="Helical" evidence="1">
    <location>
        <begin position="158"/>
        <end position="175"/>
    </location>
</feature>
<reference evidence="3 4" key="1">
    <citation type="submission" date="2023-07" db="EMBL/GenBank/DDBJ databases">
        <title>Nocardioides sp. nov WY-20 isolated from soil.</title>
        <authorList>
            <person name="Liu B."/>
            <person name="Wan Y."/>
        </authorList>
    </citation>
    <scope>NUCLEOTIDE SEQUENCE [LARGE SCALE GENOMIC DNA]</scope>
    <source>
        <strain evidence="3 4">WY-20</strain>
    </source>
</reference>
<feature type="transmembrane region" description="Helical" evidence="1">
    <location>
        <begin position="204"/>
        <end position="225"/>
    </location>
</feature>
<dbReference type="Pfam" id="PF08817">
    <property type="entry name" value="YukD"/>
    <property type="match status" value="1"/>
</dbReference>
<name>A0ABT9B0S7_9ACTN</name>